<dbReference type="PANTHER" id="PTHR30383">
    <property type="entry name" value="THIOESTERASE 1/PROTEASE 1/LYSOPHOSPHOLIPASE L1"/>
    <property type="match status" value="1"/>
</dbReference>
<gene>
    <name evidence="2" type="ORF">SDC9_105143</name>
</gene>
<sequence>MERIKTLLRRTEPVRWLFYSDSITHGVKHTNGSRDFSEPFRERVLWKLQRRSDLVLNSACSGFKTADLLRDFAWRAKAFMPHAAFVMIGSNDSADGKPDDFAGQLEELLDNFRAIGCEVVLETPLPVLRDLDEKRSRLPQFAETVRAVARRNHVPLIDHFERWRNDSAEFYLHADCLHPNGLGHIKMAHDIFRALDIFDPATSGVCSFFVPKTL</sequence>
<organism evidence="2">
    <name type="scientific">bioreactor metagenome</name>
    <dbReference type="NCBI Taxonomy" id="1076179"/>
    <lineage>
        <taxon>unclassified sequences</taxon>
        <taxon>metagenomes</taxon>
        <taxon>ecological metagenomes</taxon>
    </lineage>
</organism>
<dbReference type="AlphaFoldDB" id="A0A645AYG2"/>
<accession>A0A645AYG2</accession>
<evidence type="ECO:0000313" key="2">
    <source>
        <dbReference type="EMBL" id="MPM58312.1"/>
    </source>
</evidence>
<dbReference type="InterPro" id="IPR036514">
    <property type="entry name" value="SGNH_hydro_sf"/>
</dbReference>
<name>A0A645AYG2_9ZZZZ</name>
<evidence type="ECO:0000259" key="1">
    <source>
        <dbReference type="Pfam" id="PF13472"/>
    </source>
</evidence>
<proteinExistence type="predicted"/>
<dbReference type="CDD" id="cd00229">
    <property type="entry name" value="SGNH_hydrolase"/>
    <property type="match status" value="1"/>
</dbReference>
<protein>
    <recommendedName>
        <fullName evidence="1">SGNH hydrolase-type esterase domain-containing protein</fullName>
    </recommendedName>
</protein>
<dbReference type="Gene3D" id="3.40.50.1110">
    <property type="entry name" value="SGNH hydrolase"/>
    <property type="match status" value="1"/>
</dbReference>
<dbReference type="EMBL" id="VSSQ01016698">
    <property type="protein sequence ID" value="MPM58312.1"/>
    <property type="molecule type" value="Genomic_DNA"/>
</dbReference>
<dbReference type="SUPFAM" id="SSF52266">
    <property type="entry name" value="SGNH hydrolase"/>
    <property type="match status" value="1"/>
</dbReference>
<dbReference type="InterPro" id="IPR051532">
    <property type="entry name" value="Ester_Hydrolysis_Enzymes"/>
</dbReference>
<dbReference type="InterPro" id="IPR013830">
    <property type="entry name" value="SGNH_hydro"/>
</dbReference>
<dbReference type="Pfam" id="PF13472">
    <property type="entry name" value="Lipase_GDSL_2"/>
    <property type="match status" value="1"/>
</dbReference>
<comment type="caution">
    <text evidence="2">The sequence shown here is derived from an EMBL/GenBank/DDBJ whole genome shotgun (WGS) entry which is preliminary data.</text>
</comment>
<reference evidence="2" key="1">
    <citation type="submission" date="2019-08" db="EMBL/GenBank/DDBJ databases">
        <authorList>
            <person name="Kucharzyk K."/>
            <person name="Murdoch R.W."/>
            <person name="Higgins S."/>
            <person name="Loffler F."/>
        </authorList>
    </citation>
    <scope>NUCLEOTIDE SEQUENCE</scope>
</reference>
<feature type="domain" description="SGNH hydrolase-type esterase" evidence="1">
    <location>
        <begin position="21"/>
        <end position="184"/>
    </location>
</feature>